<evidence type="ECO:0000256" key="6">
    <source>
        <dbReference type="ARBA" id="ARBA00022833"/>
    </source>
</evidence>
<feature type="domain" description="FYVE-type" evidence="9">
    <location>
        <begin position="750"/>
        <end position="810"/>
    </location>
</feature>
<reference evidence="10" key="1">
    <citation type="journal article" date="2014" name="Insect Biochem. Mol. Biol.">
        <title>An insight into the sialome of the frog biting fly, Corethrella appendiculata.</title>
        <authorList>
            <person name="Ribeiro J.M.C."/>
            <person name="Chagas A.C."/>
            <person name="Pham V.M."/>
            <person name="Lounibos L.P."/>
            <person name="Calvo E."/>
        </authorList>
    </citation>
    <scope>NUCLEOTIDE SEQUENCE</scope>
    <source>
        <tissue evidence="10">Salivary glands</tissue>
    </source>
</reference>
<evidence type="ECO:0000256" key="1">
    <source>
        <dbReference type="ARBA" id="ARBA00003580"/>
    </source>
</evidence>
<evidence type="ECO:0000313" key="10">
    <source>
        <dbReference type="EMBL" id="JAB59313.1"/>
    </source>
</evidence>
<dbReference type="GO" id="GO:0019899">
    <property type="term" value="F:enzyme binding"/>
    <property type="evidence" value="ECO:0007669"/>
    <property type="project" value="UniProtKB-ARBA"/>
</dbReference>
<dbReference type="InterPro" id="IPR017455">
    <property type="entry name" value="Znf_FYVE-rel"/>
</dbReference>
<dbReference type="GO" id="GO:0046474">
    <property type="term" value="P:glycerophospholipid biosynthetic process"/>
    <property type="evidence" value="ECO:0007669"/>
    <property type="project" value="UniProtKB-ARBA"/>
</dbReference>
<evidence type="ECO:0000256" key="7">
    <source>
        <dbReference type="PROSITE-ProRule" id="PRU00091"/>
    </source>
</evidence>
<dbReference type="GO" id="GO:0046856">
    <property type="term" value="P:phosphatidylinositol dephosphorylation"/>
    <property type="evidence" value="ECO:0007669"/>
    <property type="project" value="UniProtKB-ARBA"/>
</dbReference>
<dbReference type="AlphaFoldDB" id="U5EZL7"/>
<feature type="non-terminal residue" evidence="10">
    <location>
        <position position="1"/>
    </location>
</feature>
<protein>
    <recommendedName>
        <fullName evidence="3">Lateral signaling target protein 2 homolog</fullName>
    </recommendedName>
</protein>
<dbReference type="Gene3D" id="3.30.40.10">
    <property type="entry name" value="Zinc/RING finger domain, C3HC4 (zinc finger)"/>
    <property type="match status" value="1"/>
</dbReference>
<dbReference type="GO" id="GO:0004438">
    <property type="term" value="F:phosphatidylinositol-3-phosphate phosphatase activity"/>
    <property type="evidence" value="ECO:0007669"/>
    <property type="project" value="UniProtKB-ARBA"/>
</dbReference>
<keyword evidence="4" id="KW-0479">Metal-binding</keyword>
<dbReference type="GO" id="GO:0008270">
    <property type="term" value="F:zinc ion binding"/>
    <property type="evidence" value="ECO:0007669"/>
    <property type="project" value="UniProtKB-KW"/>
</dbReference>
<comment type="similarity">
    <text evidence="2">Belongs to the lst-2 family.</text>
</comment>
<evidence type="ECO:0000256" key="5">
    <source>
        <dbReference type="ARBA" id="ARBA00022771"/>
    </source>
</evidence>
<dbReference type="SUPFAM" id="SSF57903">
    <property type="entry name" value="FYVE/PHD zinc finger"/>
    <property type="match status" value="1"/>
</dbReference>
<organism evidence="10">
    <name type="scientific">Corethrella appendiculata</name>
    <dbReference type="NCBI Taxonomy" id="1370023"/>
    <lineage>
        <taxon>Eukaryota</taxon>
        <taxon>Metazoa</taxon>
        <taxon>Ecdysozoa</taxon>
        <taxon>Arthropoda</taxon>
        <taxon>Hexapoda</taxon>
        <taxon>Insecta</taxon>
        <taxon>Pterygota</taxon>
        <taxon>Neoptera</taxon>
        <taxon>Endopterygota</taxon>
        <taxon>Diptera</taxon>
        <taxon>Nematocera</taxon>
        <taxon>Culicoidea</taxon>
        <taxon>Chaoboridae</taxon>
        <taxon>Corethrella</taxon>
    </lineage>
</organism>
<evidence type="ECO:0000256" key="4">
    <source>
        <dbReference type="ARBA" id="ARBA00022723"/>
    </source>
</evidence>
<dbReference type="InterPro" id="IPR013083">
    <property type="entry name" value="Znf_RING/FYVE/PHD"/>
</dbReference>
<accession>U5EZL7</accession>
<dbReference type="InterPro" id="IPR043269">
    <property type="entry name" value="FYVE_LST2"/>
</dbReference>
<dbReference type="InterPro" id="IPR000306">
    <property type="entry name" value="Znf_FYVE"/>
</dbReference>
<evidence type="ECO:0000259" key="9">
    <source>
        <dbReference type="PROSITE" id="PS50178"/>
    </source>
</evidence>
<dbReference type="GO" id="GO:0031901">
    <property type="term" value="C:early endosome membrane"/>
    <property type="evidence" value="ECO:0007669"/>
    <property type="project" value="TreeGrafter"/>
</dbReference>
<dbReference type="GO" id="GO:0005829">
    <property type="term" value="C:cytosol"/>
    <property type="evidence" value="ECO:0007669"/>
    <property type="project" value="UniProtKB-ARBA"/>
</dbReference>
<evidence type="ECO:0000256" key="8">
    <source>
        <dbReference type="SAM" id="MobiDB-lite"/>
    </source>
</evidence>
<evidence type="ECO:0000256" key="2">
    <source>
        <dbReference type="ARBA" id="ARBA00008755"/>
    </source>
</evidence>
<dbReference type="GO" id="GO:0004721">
    <property type="term" value="F:phosphoprotein phosphatase activity"/>
    <property type="evidence" value="ECO:0007669"/>
    <property type="project" value="UniProtKB-ARBA"/>
</dbReference>
<keyword evidence="6" id="KW-0862">Zinc</keyword>
<dbReference type="Pfam" id="PF01363">
    <property type="entry name" value="FYVE"/>
    <property type="match status" value="1"/>
</dbReference>
<dbReference type="GO" id="GO:0052629">
    <property type="term" value="F:phosphatidylinositol-3,5-bisphosphate 3-phosphatase activity"/>
    <property type="evidence" value="ECO:0007669"/>
    <property type="project" value="UniProtKB-ARBA"/>
</dbReference>
<dbReference type="PROSITE" id="PS50178">
    <property type="entry name" value="ZF_FYVE"/>
    <property type="match status" value="1"/>
</dbReference>
<dbReference type="EMBL" id="GANO01000558">
    <property type="protein sequence ID" value="JAB59313.1"/>
    <property type="molecule type" value="mRNA"/>
</dbReference>
<evidence type="ECO:0000256" key="3">
    <source>
        <dbReference type="ARBA" id="ARBA00019870"/>
    </source>
</evidence>
<name>U5EZL7_9DIPT</name>
<feature type="region of interest" description="Disordered" evidence="8">
    <location>
        <begin position="722"/>
        <end position="745"/>
    </location>
</feature>
<dbReference type="CDD" id="cd15731">
    <property type="entry name" value="FYVE_LST2"/>
    <property type="match status" value="1"/>
</dbReference>
<dbReference type="SMART" id="SM00064">
    <property type="entry name" value="FYVE"/>
    <property type="match status" value="1"/>
</dbReference>
<dbReference type="FunFam" id="3.30.40.10:FF:000073">
    <property type="entry name" value="myotubularin-related protein 4 isoform X2"/>
    <property type="match status" value="1"/>
</dbReference>
<sequence>ADDKSLLARFYYADRALTGIASELDSFDGRSEPERCSRLVSKLRQGQDRVLSITNQIMDELLGDDRASRSFRAKFPEEVLQESLAGQLWFGAECLAAGSSIIHRETESQMMRPLAKAVTKSLDNVRNLLREQCLRNNTPNSTTLKLDTNDAATEVLYESLKIFDRLFAEFELLYVSAMVQVKSKQEYEMQQLITVLFSETLQRALKIGLLEQDQVDTYDPALMFSIPRLAIITGLIVYKQGPLNIEQSSENLSEMFRPFRKLLIKMKDLLKNLSSTELFQLEKLLCTNEEINFNNKLICDHQNENVNTEKHSEIDFSLEKTCKNNLNYNLYKNSISTNSLYNNDNGEIEIRNKDEYNRCSASSSTKNISTLSENSSGFLYQNTNFGNLFQTNEAPLTDSFISDDESCLSKTITGCNSNLTNKNILEKVNNIGTKCISNLDKTSDLQTIKNDENSCKTWKLLDKTTNDIIISSDDDTDSDTSLLNIASTSAHKSSKIYKQNKCDTEEKISIPVELYTFQNQVSLSSDNSYSNHNGGKNINMVLENVEKITTKSPENLLHRLFVCIAGVADQLQTNFASDLRQILKSVFLINVTTINENYLSKNKIIFETQGSDNFTAENSAGSSHSIHSAEEVIADYNLPNINQSTSERNGSTENVNNNVRVSVSVSVVTNNSNTHDCVIGINNSNRNISEGSQHCLSLGDTSVIMENRRCNNSPNVKHFTAVGQHNNNSSASTHTSNSQFTESPPRWIPDNEAPRCMSCGSGFTPFRRRHHCRNCGRVFCSVCSNAFAPLPKYGLIKPVRICRDCYSKAGI</sequence>
<dbReference type="GO" id="GO:0060090">
    <property type="term" value="F:molecular adaptor activity"/>
    <property type="evidence" value="ECO:0007669"/>
    <property type="project" value="UniProtKB-ARBA"/>
</dbReference>
<dbReference type="InterPro" id="IPR051118">
    <property type="entry name" value="LST-2"/>
</dbReference>
<proteinExistence type="evidence at transcript level"/>
<feature type="compositionally biased region" description="Low complexity" evidence="8">
    <location>
        <begin position="725"/>
        <end position="738"/>
    </location>
</feature>
<comment type="function">
    <text evidence="1">Negative regulator of epidermal growth factor receptor (EGFR) signaling.</text>
</comment>
<keyword evidence="5 7" id="KW-0863">Zinc-finger</keyword>
<dbReference type="PANTHER" id="PTHR46465">
    <property type="entry name" value="LATERAL SIGNALING TARGET PROTEIN 2 HOMOLOG"/>
    <property type="match status" value="1"/>
</dbReference>
<dbReference type="GO" id="GO:0061952">
    <property type="term" value="P:midbody abscission"/>
    <property type="evidence" value="ECO:0007669"/>
    <property type="project" value="UniProtKB-ARBA"/>
</dbReference>
<dbReference type="PANTHER" id="PTHR46465:SF2">
    <property type="entry name" value="LATERAL SIGNALING TARGET PROTEIN 2 HOMOLOG"/>
    <property type="match status" value="1"/>
</dbReference>
<dbReference type="InterPro" id="IPR011011">
    <property type="entry name" value="Znf_FYVE_PHD"/>
</dbReference>